<evidence type="ECO:0000313" key="2">
    <source>
        <dbReference type="Proteomes" id="UP001189143"/>
    </source>
</evidence>
<comment type="caution">
    <text evidence="1">The sequence shown here is derived from an EMBL/GenBank/DDBJ whole genome shotgun (WGS) entry which is preliminary data.</text>
</comment>
<reference evidence="1" key="1">
    <citation type="submission" date="2022-10" db="EMBL/GenBank/DDBJ databases">
        <authorList>
            <person name="Aires J."/>
            <person name="Mesa V."/>
        </authorList>
    </citation>
    <scope>NUCLEOTIDE SEQUENCE</scope>
    <source>
        <strain evidence="1">Clostridium neonatale JD116</strain>
    </source>
</reference>
<name>A0AAD2DCX8_9CLOT</name>
<evidence type="ECO:0000313" key="1">
    <source>
        <dbReference type="EMBL" id="CAI3539369.1"/>
    </source>
</evidence>
<dbReference type="EMBL" id="CAMTCP010000011">
    <property type="protein sequence ID" value="CAI3539369.1"/>
    <property type="molecule type" value="Genomic_DNA"/>
</dbReference>
<gene>
    <name evidence="1" type="ORF">CNEO2_100074</name>
</gene>
<proteinExistence type="predicted"/>
<organism evidence="1 2">
    <name type="scientific">Clostridium neonatale</name>
    <dbReference type="NCBI Taxonomy" id="137838"/>
    <lineage>
        <taxon>Bacteria</taxon>
        <taxon>Bacillati</taxon>
        <taxon>Bacillota</taxon>
        <taxon>Clostridia</taxon>
        <taxon>Eubacteriales</taxon>
        <taxon>Clostridiaceae</taxon>
        <taxon>Clostridium</taxon>
    </lineage>
</organism>
<sequence>MGVIKDIVDIVVPRAQKKIEEEGLTVTEALGNELKKLGYIKNRVYGGSEMKECDVFEIEHCPFCGEEKEIELHLDEGVIVCNNCGRNFKIIEDVI</sequence>
<dbReference type="AlphaFoldDB" id="A0AAD2DCX8"/>
<dbReference type="RefSeq" id="WP_230139990.1">
    <property type="nucleotide sequence ID" value="NZ_CAKJVF010000029.1"/>
</dbReference>
<accession>A0AAD2DCX8</accession>
<dbReference type="Proteomes" id="UP001189143">
    <property type="component" value="Unassembled WGS sequence"/>
</dbReference>
<protein>
    <submittedName>
        <fullName evidence="1">Uncharacterized protein</fullName>
    </submittedName>
</protein>